<keyword evidence="2" id="KW-1133">Transmembrane helix</keyword>
<feature type="compositionally biased region" description="Acidic residues" evidence="1">
    <location>
        <begin position="127"/>
        <end position="140"/>
    </location>
</feature>
<comment type="caution">
    <text evidence="3">The sequence shown here is derived from an EMBL/GenBank/DDBJ whole genome shotgun (WGS) entry which is preliminary data.</text>
</comment>
<feature type="transmembrane region" description="Helical" evidence="2">
    <location>
        <begin position="48"/>
        <end position="68"/>
    </location>
</feature>
<dbReference type="PANTHER" id="PTHR34703">
    <property type="entry name" value="ANTIPORTER SUBUNIT MNHG2-RELATED"/>
    <property type="match status" value="1"/>
</dbReference>
<sequence length="156" mass="16634">MTALDGLPPWLMGIVALLVVLGSSLTLIGTIGLVQLRSFFDRIHAPTLGTSWGAASILIASLISWSWIEDRIFLHELVIGVFIMVTTPVTMMLLGRATLHRQRAEARLSALEGGSHDIGNAADELSVEDEALERAEDEAEAAAAAQVPPPEADAKP</sequence>
<keyword evidence="2" id="KW-0812">Transmembrane</keyword>
<evidence type="ECO:0000256" key="2">
    <source>
        <dbReference type="SAM" id="Phobius"/>
    </source>
</evidence>
<dbReference type="PANTHER" id="PTHR34703:SF1">
    <property type="entry name" value="ANTIPORTER SUBUNIT MNHG2-RELATED"/>
    <property type="match status" value="1"/>
</dbReference>
<protein>
    <submittedName>
        <fullName evidence="3">Monovalent cation/H(+) antiporter subunit G</fullName>
    </submittedName>
</protein>
<dbReference type="Pfam" id="PF03334">
    <property type="entry name" value="PhaG_MnhG_YufB"/>
    <property type="match status" value="1"/>
</dbReference>
<feature type="transmembrane region" description="Helical" evidence="2">
    <location>
        <begin position="12"/>
        <end position="36"/>
    </location>
</feature>
<keyword evidence="2" id="KW-0472">Membrane</keyword>
<evidence type="ECO:0000313" key="4">
    <source>
        <dbReference type="Proteomes" id="UP001239680"/>
    </source>
</evidence>
<reference evidence="3 4" key="1">
    <citation type="submission" date="2023-08" db="EMBL/GenBank/DDBJ databases">
        <title>Characterization of two Paracoccaceae strains isolated from Phycosphere and proposal of Xinfangfangia lacusdiani sp. nov.</title>
        <authorList>
            <person name="Deng Y."/>
            <person name="Zhang Y.Q."/>
        </authorList>
    </citation>
    <scope>NUCLEOTIDE SEQUENCE [LARGE SCALE GENOMIC DNA]</scope>
    <source>
        <strain evidence="3 4">CPCC 101601</strain>
    </source>
</reference>
<accession>A0ABU0VZZ3</accession>
<dbReference type="RefSeq" id="WP_306681011.1">
    <property type="nucleotide sequence ID" value="NZ_JAVDBT010000012.1"/>
</dbReference>
<dbReference type="Proteomes" id="UP001239680">
    <property type="component" value="Unassembled WGS sequence"/>
</dbReference>
<feature type="region of interest" description="Disordered" evidence="1">
    <location>
        <begin position="127"/>
        <end position="156"/>
    </location>
</feature>
<proteinExistence type="predicted"/>
<dbReference type="EMBL" id="JAVDBT010000012">
    <property type="protein sequence ID" value="MDQ2067308.1"/>
    <property type="molecule type" value="Genomic_DNA"/>
</dbReference>
<gene>
    <name evidence="3" type="primary">mnhG</name>
    <name evidence="3" type="ORF">Q9295_13100</name>
</gene>
<dbReference type="InterPro" id="IPR005133">
    <property type="entry name" value="PhaG_MnhG_YufB"/>
</dbReference>
<evidence type="ECO:0000313" key="3">
    <source>
        <dbReference type="EMBL" id="MDQ2067308.1"/>
    </source>
</evidence>
<dbReference type="NCBIfam" id="TIGR01300">
    <property type="entry name" value="CPA3_mnhG_phaG"/>
    <property type="match status" value="1"/>
</dbReference>
<organism evidence="3 4">
    <name type="scientific">Pseudogemmobacter lacusdianii</name>
    <dbReference type="NCBI Taxonomy" id="3069608"/>
    <lineage>
        <taxon>Bacteria</taxon>
        <taxon>Pseudomonadati</taxon>
        <taxon>Pseudomonadota</taxon>
        <taxon>Alphaproteobacteria</taxon>
        <taxon>Rhodobacterales</taxon>
        <taxon>Paracoccaceae</taxon>
        <taxon>Pseudogemmobacter</taxon>
    </lineage>
</organism>
<feature type="compositionally biased region" description="Pro residues" evidence="1">
    <location>
        <begin position="147"/>
        <end position="156"/>
    </location>
</feature>
<feature type="transmembrane region" description="Helical" evidence="2">
    <location>
        <begin position="74"/>
        <end position="94"/>
    </location>
</feature>
<name>A0ABU0VZZ3_9RHOB</name>
<evidence type="ECO:0000256" key="1">
    <source>
        <dbReference type="SAM" id="MobiDB-lite"/>
    </source>
</evidence>
<keyword evidence="4" id="KW-1185">Reference proteome</keyword>